<dbReference type="Pfam" id="PF19866">
    <property type="entry name" value="DUF6339"/>
    <property type="match status" value="1"/>
</dbReference>
<evidence type="ECO:0000313" key="2">
    <source>
        <dbReference type="Proteomes" id="UP000184097"/>
    </source>
</evidence>
<proteinExistence type="predicted"/>
<dbReference type="RefSeq" id="WP_072705401.1">
    <property type="nucleotide sequence ID" value="NZ_FRDH01000014.1"/>
</dbReference>
<accession>A0A1M7T1I0</accession>
<name>A0A1M7T1I0_9FIRM</name>
<dbReference type="EMBL" id="FRDH01000014">
    <property type="protein sequence ID" value="SHN64620.1"/>
    <property type="molecule type" value="Genomic_DNA"/>
</dbReference>
<protein>
    <submittedName>
        <fullName evidence="1">Uncharacterized protein</fullName>
    </submittedName>
</protein>
<dbReference type="AlphaFoldDB" id="A0A1M7T1I0"/>
<dbReference type="InterPro" id="IPR045920">
    <property type="entry name" value="DUF6339"/>
</dbReference>
<sequence length="242" mass="28285">MEIKTLTRGQAQEAMQDWVNNYPKLPEIDSDYYQLRADLQAINNTVREEISNNTKIKRQDYYLDYRFGLLLYDYLNRQKGFSLRVAANDGFWRFLSVQVVPDVVAQRWGKDNDSHFWSQPTRNWLRSVWWFVYLAWQGDLESTEQILSCSHFTTDTILNFEERTGRKGTHVEAYREIIKCYASVPSDVLKKSRGKNSDDLFRVVMKLNTARMLVMDPTLYLGGEEAYAKSLFLDAGVDLDAT</sequence>
<gene>
    <name evidence="1" type="ORF">SAMN02745247_02827</name>
</gene>
<reference evidence="1 2" key="1">
    <citation type="submission" date="2016-12" db="EMBL/GenBank/DDBJ databases">
        <authorList>
            <person name="Song W.-J."/>
            <person name="Kurnit D.M."/>
        </authorList>
    </citation>
    <scope>NUCLEOTIDE SEQUENCE [LARGE SCALE GENOMIC DNA]</scope>
    <source>
        <strain evidence="1 2">DSM 14810</strain>
    </source>
</reference>
<evidence type="ECO:0000313" key="1">
    <source>
        <dbReference type="EMBL" id="SHN64620.1"/>
    </source>
</evidence>
<organism evidence="1 2">
    <name type="scientific">Butyrivibrio hungatei DSM 14810</name>
    <dbReference type="NCBI Taxonomy" id="1121132"/>
    <lineage>
        <taxon>Bacteria</taxon>
        <taxon>Bacillati</taxon>
        <taxon>Bacillota</taxon>
        <taxon>Clostridia</taxon>
        <taxon>Lachnospirales</taxon>
        <taxon>Lachnospiraceae</taxon>
        <taxon>Butyrivibrio</taxon>
    </lineage>
</organism>
<dbReference type="Proteomes" id="UP000184097">
    <property type="component" value="Unassembled WGS sequence"/>
</dbReference>